<feature type="compositionally biased region" description="Polar residues" evidence="1">
    <location>
        <begin position="356"/>
        <end position="381"/>
    </location>
</feature>
<feature type="region of interest" description="Disordered" evidence="1">
    <location>
        <begin position="154"/>
        <end position="277"/>
    </location>
</feature>
<accession>B6Q4I3</accession>
<feature type="region of interest" description="Disordered" evidence="1">
    <location>
        <begin position="1"/>
        <end position="43"/>
    </location>
</feature>
<protein>
    <submittedName>
        <fullName evidence="2">Uncharacterized protein</fullName>
    </submittedName>
</protein>
<name>B6Q4I3_TALMQ</name>
<feature type="region of interest" description="Disordered" evidence="1">
    <location>
        <begin position="83"/>
        <end position="103"/>
    </location>
</feature>
<dbReference type="EMBL" id="DS995899">
    <property type="protein sequence ID" value="EEA27242.1"/>
    <property type="molecule type" value="Genomic_DNA"/>
</dbReference>
<reference evidence="3" key="1">
    <citation type="journal article" date="2015" name="Genome Announc.">
        <title>Genome sequence of the AIDS-associated pathogen Penicillium marneffei (ATCC18224) and its near taxonomic relative Talaromyces stipitatus (ATCC10500).</title>
        <authorList>
            <person name="Nierman W.C."/>
            <person name="Fedorova-Abrams N.D."/>
            <person name="Andrianopoulos A."/>
        </authorList>
    </citation>
    <scope>NUCLEOTIDE SEQUENCE [LARGE SCALE GENOMIC DNA]</scope>
    <source>
        <strain evidence="3">ATCC 18224 / CBS 334.59 / QM 7333</strain>
    </source>
</reference>
<evidence type="ECO:0000256" key="1">
    <source>
        <dbReference type="SAM" id="MobiDB-lite"/>
    </source>
</evidence>
<feature type="compositionally biased region" description="Basic and acidic residues" evidence="1">
    <location>
        <begin position="180"/>
        <end position="195"/>
    </location>
</feature>
<feature type="compositionally biased region" description="Polar residues" evidence="1">
    <location>
        <begin position="259"/>
        <end position="277"/>
    </location>
</feature>
<gene>
    <name evidence="2" type="ORF">PMAA_021300</name>
</gene>
<evidence type="ECO:0000313" key="3">
    <source>
        <dbReference type="Proteomes" id="UP000001294"/>
    </source>
</evidence>
<keyword evidence="3" id="KW-1185">Reference proteome</keyword>
<dbReference type="OrthoDB" id="5426563at2759"/>
<feature type="compositionally biased region" description="Polar residues" evidence="1">
    <location>
        <begin position="83"/>
        <end position="97"/>
    </location>
</feature>
<evidence type="ECO:0000313" key="2">
    <source>
        <dbReference type="EMBL" id="EEA27242.1"/>
    </source>
</evidence>
<dbReference type="Proteomes" id="UP000001294">
    <property type="component" value="Unassembled WGS sequence"/>
</dbReference>
<feature type="region of interest" description="Disordered" evidence="1">
    <location>
        <begin position="444"/>
        <end position="481"/>
    </location>
</feature>
<dbReference type="AlphaFoldDB" id="B6Q4I3"/>
<dbReference type="PhylomeDB" id="B6Q4I3"/>
<proteinExistence type="predicted"/>
<feature type="region of interest" description="Disordered" evidence="1">
    <location>
        <begin position="353"/>
        <end position="381"/>
    </location>
</feature>
<feature type="compositionally biased region" description="Basic residues" evidence="1">
    <location>
        <begin position="23"/>
        <end position="32"/>
    </location>
</feature>
<dbReference type="VEuPathDB" id="FungiDB:PMAA_021300"/>
<sequence>MNWTGGRLRRQSRNRPDSISKIQKQHFARARIKQQESRQKTRIASIEKPSFVFNSRKSGESSHFIADNQSTQSFARMDQTFQSSKLRQNQANSSDTSGYFGAGNRDLETQSSTAYVDLLKKYLLDQKDWVGLSPTRPLQMKFIPIEEKERIGKRRKLSREDEVRKTAMTKHATSLAHISSHADRPQSGGGRHDGTDWNLKIHISSPQRMRRTQEYSESPIRSMSSDTMLSAFGEANEGDSFPEQKERDSRVQSNRENELVTNSFVHGPDSQSCSAQDCDNTADLAETEARIRSSPIAVLHRFTLDDQVLAERLANSQMEAESPRSHRSDNYSIMLSHELQRHHGTFENEILLGSSPGINSDNRHTNLSGSHESYPTDSDTLPKTQKIQRQLPPSQPQMAKSLFSENQFQTLRVTSSFSTVPESVFNPKEPTTLFGQKLYSLSPKPFDKDSKSTTSERPFLSKKHGYHIAPPNVQPVETPRVHQTSVLKSVTGTRPTSESRFPNLWTPRRAATRLSPYNEICQRVEIPTSPVVSHRWPSPFISTLSQGSYRARQPLTTAKSSLSKIFKDTRAIDGYDDGIHAPVFNTPFRR</sequence>
<dbReference type="HOGENOM" id="CLU_032839_0_0_1"/>
<organism evidence="2 3">
    <name type="scientific">Talaromyces marneffei (strain ATCC 18224 / CBS 334.59 / QM 7333)</name>
    <name type="common">Penicillium marneffei</name>
    <dbReference type="NCBI Taxonomy" id="441960"/>
    <lineage>
        <taxon>Eukaryota</taxon>
        <taxon>Fungi</taxon>
        <taxon>Dikarya</taxon>
        <taxon>Ascomycota</taxon>
        <taxon>Pezizomycotina</taxon>
        <taxon>Eurotiomycetes</taxon>
        <taxon>Eurotiomycetidae</taxon>
        <taxon>Eurotiales</taxon>
        <taxon>Trichocomaceae</taxon>
        <taxon>Talaromyces</taxon>
        <taxon>Talaromyces sect. Talaromyces</taxon>
    </lineage>
</organism>
<feature type="compositionally biased region" description="Basic and acidic residues" evidence="1">
    <location>
        <begin position="242"/>
        <end position="258"/>
    </location>
</feature>
<feature type="compositionally biased region" description="Polar residues" evidence="1">
    <location>
        <begin position="215"/>
        <end position="228"/>
    </location>
</feature>